<protein>
    <submittedName>
        <fullName evidence="3">Uncharacterized protein</fullName>
    </submittedName>
</protein>
<name>A0A1R3JXV3_COCAP</name>
<feature type="non-terminal residue" evidence="3">
    <location>
        <position position="1"/>
    </location>
</feature>
<feature type="chain" id="PRO_5012955314" evidence="2">
    <location>
        <begin position="21"/>
        <end position="115"/>
    </location>
</feature>
<keyword evidence="1" id="KW-0472">Membrane</keyword>
<keyword evidence="1" id="KW-0812">Transmembrane</keyword>
<gene>
    <name evidence="3" type="ORF">CCACVL1_03694</name>
</gene>
<sequence length="115" mass="12131">GAAHAALAALSAAPLAPVSAAPPAPAALVVKARLPLPLDFLLGSGALRASFVFFVVEVLIYLFPVSFMRTLFALLISVAYSTSCYICWGFLGKGLTGGRWRFESFCSPPPVLLME</sequence>
<feature type="transmembrane region" description="Helical" evidence="1">
    <location>
        <begin position="44"/>
        <end position="63"/>
    </location>
</feature>
<evidence type="ECO:0000313" key="3">
    <source>
        <dbReference type="EMBL" id="OMO99645.1"/>
    </source>
</evidence>
<comment type="caution">
    <text evidence="3">The sequence shown here is derived from an EMBL/GenBank/DDBJ whole genome shotgun (WGS) entry which is preliminary data.</text>
</comment>
<dbReference type="Proteomes" id="UP000188268">
    <property type="component" value="Unassembled WGS sequence"/>
</dbReference>
<reference evidence="3 4" key="1">
    <citation type="submission" date="2013-09" db="EMBL/GenBank/DDBJ databases">
        <title>Corchorus capsularis genome sequencing.</title>
        <authorList>
            <person name="Alam M."/>
            <person name="Haque M.S."/>
            <person name="Islam M.S."/>
            <person name="Emdad E.M."/>
            <person name="Islam M.M."/>
            <person name="Ahmed B."/>
            <person name="Halim A."/>
            <person name="Hossen Q.M.M."/>
            <person name="Hossain M.Z."/>
            <person name="Ahmed R."/>
            <person name="Khan M.M."/>
            <person name="Islam R."/>
            <person name="Rashid M.M."/>
            <person name="Khan S.A."/>
            <person name="Rahman M.S."/>
            <person name="Alam M."/>
        </authorList>
    </citation>
    <scope>NUCLEOTIDE SEQUENCE [LARGE SCALE GENOMIC DNA]</scope>
    <source>
        <strain evidence="4">cv. CVL-1</strain>
        <tissue evidence="3">Whole seedling</tissue>
    </source>
</reference>
<proteinExistence type="predicted"/>
<keyword evidence="1" id="KW-1133">Transmembrane helix</keyword>
<evidence type="ECO:0000256" key="1">
    <source>
        <dbReference type="SAM" id="Phobius"/>
    </source>
</evidence>
<dbReference type="AlphaFoldDB" id="A0A1R3JXV3"/>
<dbReference type="EMBL" id="AWWV01006819">
    <property type="protein sequence ID" value="OMO99645.1"/>
    <property type="molecule type" value="Genomic_DNA"/>
</dbReference>
<evidence type="ECO:0000313" key="4">
    <source>
        <dbReference type="Proteomes" id="UP000188268"/>
    </source>
</evidence>
<feature type="transmembrane region" description="Helical" evidence="1">
    <location>
        <begin position="70"/>
        <end position="91"/>
    </location>
</feature>
<keyword evidence="4" id="KW-1185">Reference proteome</keyword>
<feature type="signal peptide" evidence="2">
    <location>
        <begin position="1"/>
        <end position="20"/>
    </location>
</feature>
<organism evidence="3 4">
    <name type="scientific">Corchorus capsularis</name>
    <name type="common">Jute</name>
    <dbReference type="NCBI Taxonomy" id="210143"/>
    <lineage>
        <taxon>Eukaryota</taxon>
        <taxon>Viridiplantae</taxon>
        <taxon>Streptophyta</taxon>
        <taxon>Embryophyta</taxon>
        <taxon>Tracheophyta</taxon>
        <taxon>Spermatophyta</taxon>
        <taxon>Magnoliopsida</taxon>
        <taxon>eudicotyledons</taxon>
        <taxon>Gunneridae</taxon>
        <taxon>Pentapetalae</taxon>
        <taxon>rosids</taxon>
        <taxon>malvids</taxon>
        <taxon>Malvales</taxon>
        <taxon>Malvaceae</taxon>
        <taxon>Grewioideae</taxon>
        <taxon>Apeibeae</taxon>
        <taxon>Corchorus</taxon>
    </lineage>
</organism>
<accession>A0A1R3JXV3</accession>
<dbReference type="Gramene" id="OMO99645">
    <property type="protein sequence ID" value="OMO99645"/>
    <property type="gene ID" value="CCACVL1_03694"/>
</dbReference>
<keyword evidence="2" id="KW-0732">Signal</keyword>
<evidence type="ECO:0000256" key="2">
    <source>
        <dbReference type="SAM" id="SignalP"/>
    </source>
</evidence>